<dbReference type="Proteomes" id="UP000198597">
    <property type="component" value="Unassembled WGS sequence"/>
</dbReference>
<dbReference type="GeneID" id="65309177"/>
<feature type="transmembrane region" description="Helical" evidence="9">
    <location>
        <begin position="445"/>
        <end position="463"/>
    </location>
</feature>
<dbReference type="EMBL" id="JACKWY010000014">
    <property type="protein sequence ID" value="MBB6716402.1"/>
    <property type="molecule type" value="Genomic_DNA"/>
</dbReference>
<evidence type="ECO:0000256" key="9">
    <source>
        <dbReference type="SAM" id="Phobius"/>
    </source>
</evidence>
<feature type="transmembrane region" description="Helical" evidence="9">
    <location>
        <begin position="130"/>
        <end position="147"/>
    </location>
</feature>
<gene>
    <name evidence="10" type="ORF">H7E68_17025</name>
    <name evidence="11" type="ORF">SAMN04488529_11413</name>
</gene>
<dbReference type="GO" id="GO:0005345">
    <property type="term" value="F:purine nucleobase transmembrane transporter activity"/>
    <property type="evidence" value="ECO:0007669"/>
    <property type="project" value="TreeGrafter"/>
</dbReference>
<evidence type="ECO:0000256" key="6">
    <source>
        <dbReference type="ARBA" id="ARBA00022989"/>
    </source>
</evidence>
<keyword evidence="7 8" id="KW-0472">Membrane</keyword>
<organism evidence="11 12">
    <name type="scientific">Clostridium gasigenes</name>
    <dbReference type="NCBI Taxonomy" id="94869"/>
    <lineage>
        <taxon>Bacteria</taxon>
        <taxon>Bacillati</taxon>
        <taxon>Bacillota</taxon>
        <taxon>Clostridia</taxon>
        <taxon>Eubacteriales</taxon>
        <taxon>Clostridiaceae</taxon>
        <taxon>Clostridium</taxon>
    </lineage>
</organism>
<feature type="transmembrane region" description="Helical" evidence="9">
    <location>
        <begin position="404"/>
        <end position="433"/>
    </location>
</feature>
<evidence type="ECO:0000256" key="8">
    <source>
        <dbReference type="PIRNR" id="PIRNR005353"/>
    </source>
</evidence>
<feature type="transmembrane region" description="Helical" evidence="9">
    <location>
        <begin position="208"/>
        <end position="225"/>
    </location>
</feature>
<dbReference type="InterPro" id="IPR006043">
    <property type="entry name" value="NCS2"/>
</dbReference>
<keyword evidence="12" id="KW-1185">Reference proteome</keyword>
<keyword evidence="6 8" id="KW-1133">Transmembrane helix</keyword>
<feature type="transmembrane region" description="Helical" evidence="9">
    <location>
        <begin position="260"/>
        <end position="283"/>
    </location>
</feature>
<proteinExistence type="inferred from homology"/>
<comment type="similarity">
    <text evidence="2 8">Belongs to the nucleobase:cation symporter-2 (NCS2) (TC 2.A.40) family. Azg-like subfamily.</text>
</comment>
<keyword evidence="3 8" id="KW-0813">Transport</keyword>
<keyword evidence="5 8" id="KW-0812">Transmembrane</keyword>
<evidence type="ECO:0000256" key="2">
    <source>
        <dbReference type="ARBA" id="ARBA00005697"/>
    </source>
</evidence>
<dbReference type="OrthoDB" id="9808458at2"/>
<name>A0A1H0V2X5_9CLOT</name>
<reference evidence="10 13" key="2">
    <citation type="submission" date="2020-08" db="EMBL/GenBank/DDBJ databases">
        <title>Clostridia isolated from Swiss meat.</title>
        <authorList>
            <person name="Wambui J."/>
            <person name="Stevens M.J.A."/>
            <person name="Stephan R."/>
        </authorList>
    </citation>
    <scope>NUCLEOTIDE SEQUENCE [LARGE SCALE GENOMIC DNA]</scope>
    <source>
        <strain evidence="10 13">CM001</strain>
    </source>
</reference>
<dbReference type="Pfam" id="PF00860">
    <property type="entry name" value="Xan_ur_permease"/>
    <property type="match status" value="1"/>
</dbReference>
<evidence type="ECO:0000256" key="5">
    <source>
        <dbReference type="ARBA" id="ARBA00022692"/>
    </source>
</evidence>
<evidence type="ECO:0000256" key="7">
    <source>
        <dbReference type="ARBA" id="ARBA00023136"/>
    </source>
</evidence>
<feature type="transmembrane region" description="Helical" evidence="9">
    <location>
        <begin position="186"/>
        <end position="203"/>
    </location>
</feature>
<dbReference type="AlphaFoldDB" id="A0A1H0V2X5"/>
<dbReference type="InterPro" id="IPR026033">
    <property type="entry name" value="Azg-like_bact_archaea"/>
</dbReference>
<reference evidence="11 12" key="1">
    <citation type="submission" date="2016-10" db="EMBL/GenBank/DDBJ databases">
        <authorList>
            <person name="de Groot N.N."/>
        </authorList>
    </citation>
    <scope>NUCLEOTIDE SEQUENCE [LARGE SCALE GENOMIC DNA]</scope>
    <source>
        <strain evidence="11 12">DSM 12272</strain>
    </source>
</reference>
<evidence type="ECO:0000256" key="3">
    <source>
        <dbReference type="ARBA" id="ARBA00022448"/>
    </source>
</evidence>
<dbReference type="RefSeq" id="WP_089972054.1">
    <property type="nucleotide sequence ID" value="NZ_CP071376.1"/>
</dbReference>
<feature type="transmembrane region" description="Helical" evidence="9">
    <location>
        <begin position="47"/>
        <end position="68"/>
    </location>
</feature>
<dbReference type="EMBL" id="FNJM01000014">
    <property type="protein sequence ID" value="SDP72797.1"/>
    <property type="molecule type" value="Genomic_DNA"/>
</dbReference>
<dbReference type="PIRSF" id="PIRSF005353">
    <property type="entry name" value="PbuG"/>
    <property type="match status" value="1"/>
</dbReference>
<evidence type="ECO:0000256" key="1">
    <source>
        <dbReference type="ARBA" id="ARBA00004651"/>
    </source>
</evidence>
<dbReference type="STRING" id="94869.SAMN04488529_11413"/>
<dbReference type="InterPro" id="IPR045018">
    <property type="entry name" value="Azg-like"/>
</dbReference>
<feature type="transmembrane region" description="Helical" evidence="9">
    <location>
        <begin position="20"/>
        <end position="41"/>
    </location>
</feature>
<feature type="transmembrane region" description="Helical" evidence="9">
    <location>
        <begin position="372"/>
        <end position="392"/>
    </location>
</feature>
<evidence type="ECO:0000313" key="13">
    <source>
        <dbReference type="Proteomes" id="UP000585258"/>
    </source>
</evidence>
<evidence type="ECO:0000313" key="12">
    <source>
        <dbReference type="Proteomes" id="UP000198597"/>
    </source>
</evidence>
<evidence type="ECO:0000256" key="4">
    <source>
        <dbReference type="ARBA" id="ARBA00022475"/>
    </source>
</evidence>
<evidence type="ECO:0000313" key="11">
    <source>
        <dbReference type="EMBL" id="SDP72797.1"/>
    </source>
</evidence>
<accession>A0A1H0V2X5</accession>
<dbReference type="PANTHER" id="PTHR43337:SF1">
    <property type="entry name" value="XANTHINE_URACIL PERMEASE C887.17-RELATED"/>
    <property type="match status" value="1"/>
</dbReference>
<dbReference type="Proteomes" id="UP000585258">
    <property type="component" value="Unassembled WGS sequence"/>
</dbReference>
<keyword evidence="4 8" id="KW-1003">Cell membrane</keyword>
<protein>
    <submittedName>
        <fullName evidence="10">NCS2 family permease</fullName>
    </submittedName>
    <submittedName>
        <fullName evidence="11">Putative MFS transporter, AGZA family, xanthine/uracil permease</fullName>
    </submittedName>
</protein>
<dbReference type="GO" id="GO:0005886">
    <property type="term" value="C:plasma membrane"/>
    <property type="evidence" value="ECO:0007669"/>
    <property type="project" value="UniProtKB-SubCell"/>
</dbReference>
<evidence type="ECO:0000313" key="10">
    <source>
        <dbReference type="EMBL" id="MBB6716402.1"/>
    </source>
</evidence>
<dbReference type="PANTHER" id="PTHR43337">
    <property type="entry name" value="XANTHINE/URACIL PERMEASE C887.17-RELATED"/>
    <property type="match status" value="1"/>
</dbReference>
<feature type="transmembrane region" description="Helical" evidence="9">
    <location>
        <begin position="100"/>
        <end position="118"/>
    </location>
</feature>
<sequence>MEKFFKLKENGTDVKTEMVAGLTTFLTMAYILFVNPMILSATGMDKGAVFVATIIAAVIGTLVMGLVANVPFAQAPGMGLNAFFTFTVVFGLGFTWQQGLAMVFICGIINIIITTTKIRKMIIKAIPESLQYAISGGIGLFIAYIGIKQARFLSFTGEGVNKVFSAGESTGYSDIIPSLTNFKDPVSQLALIGLLITIVLMLLKLKSAILVGIISTTAIGIFTGVTQVPDFSAISFAVPSIAPTFFKLDFAGLFSDPSKFFLVFTTIFAFSLSDTFDSIGTFLGTGRKAGIFDSNDEKLFSEGNTFSSKLERALFADATATSIGALLGTSNTTTYVESASGISEGGRTGLTSVTVAGLFLVSLFLSPIMGMVPAAATAPALIVVGVLMMESFSKIDWSTFEVAMPAFFIVTFMPFTYSISNGVAAGFICYCIAKITKRETKDVHPIMYIVSVLFLINFFINGIK</sequence>
<comment type="subcellular location">
    <subcellularLocation>
        <location evidence="1 8">Cell membrane</location>
        <topology evidence="1 8">Multi-pass membrane protein</topology>
    </subcellularLocation>
</comment>